<dbReference type="CDD" id="cd06552">
    <property type="entry name" value="ASCH_yqfb_like"/>
    <property type="match status" value="1"/>
</dbReference>
<dbReference type="SUPFAM" id="SSF88697">
    <property type="entry name" value="PUA domain-like"/>
    <property type="match status" value="1"/>
</dbReference>
<dbReference type="PANTHER" id="PTHR38088:SF2">
    <property type="entry name" value="UCP029143 FAMILY PROTEIN"/>
    <property type="match status" value="1"/>
</dbReference>
<dbReference type="InterPro" id="IPR015947">
    <property type="entry name" value="PUA-like_sf"/>
</dbReference>
<dbReference type="NCBIfam" id="NF003443">
    <property type="entry name" value="PRK04980.1"/>
    <property type="match status" value="1"/>
</dbReference>
<sequence>MTFLPKLAGQIISAKKTATIRDVSDSHFFAGQVVDARVHGTEQYICQIEIIDIKPIQYHELNRSHAKAENLPFVFILKWLIRRIYPGEQQLFYIQFKVHGDSPY</sequence>
<dbReference type="SMART" id="SM01022">
    <property type="entry name" value="ASCH"/>
    <property type="match status" value="1"/>
</dbReference>
<comment type="caution">
    <text evidence="3">The sequence shown here is derived from an EMBL/GenBank/DDBJ whole genome shotgun (WGS) entry which is preliminary data.</text>
</comment>
<keyword evidence="1" id="KW-0378">Hydrolase</keyword>
<organism evidence="3 4">
    <name type="scientific">Shewanella sairae</name>
    <dbReference type="NCBI Taxonomy" id="190310"/>
    <lineage>
        <taxon>Bacteria</taxon>
        <taxon>Pseudomonadati</taxon>
        <taxon>Pseudomonadota</taxon>
        <taxon>Gammaproteobacteria</taxon>
        <taxon>Alteromonadales</taxon>
        <taxon>Shewanellaceae</taxon>
        <taxon>Shewanella</taxon>
    </lineage>
</organism>
<evidence type="ECO:0000313" key="4">
    <source>
        <dbReference type="Proteomes" id="UP000887104"/>
    </source>
</evidence>
<dbReference type="Gene3D" id="2.30.130.30">
    <property type="entry name" value="Hypothetical protein"/>
    <property type="match status" value="1"/>
</dbReference>
<accession>A0ABQ4PP72</accession>
<proteinExistence type="predicted"/>
<gene>
    <name evidence="3" type="ORF">TUM4438_36150</name>
</gene>
<reference evidence="3" key="1">
    <citation type="submission" date="2021-05" db="EMBL/GenBank/DDBJ databases">
        <title>Molecular characterization for Shewanella algae harboring chromosomal blaOXA-55-like strains isolated from clinical and environment sample.</title>
        <authorList>
            <person name="Ohama Y."/>
            <person name="Aoki K."/>
            <person name="Harada S."/>
            <person name="Moriya K."/>
            <person name="Ishii Y."/>
            <person name="Tateda K."/>
        </authorList>
    </citation>
    <scope>NUCLEOTIDE SEQUENCE</scope>
    <source>
        <strain evidence="3">JCM 11563</strain>
    </source>
</reference>
<name>A0ABQ4PP72_9GAMM</name>
<dbReference type="PANTHER" id="PTHR38088">
    <property type="entry name" value="UCP029143 FAMILY PROTEIN"/>
    <property type="match status" value="1"/>
</dbReference>
<evidence type="ECO:0000259" key="2">
    <source>
        <dbReference type="SMART" id="SM01022"/>
    </source>
</evidence>
<dbReference type="InterPro" id="IPR008314">
    <property type="entry name" value="AC4CH"/>
</dbReference>
<dbReference type="InterPro" id="IPR007374">
    <property type="entry name" value="ASCH_domain"/>
</dbReference>
<dbReference type="EMBL" id="BPEY01000084">
    <property type="protein sequence ID" value="GIU50372.1"/>
    <property type="molecule type" value="Genomic_DNA"/>
</dbReference>
<dbReference type="Pfam" id="PF04266">
    <property type="entry name" value="ASCH"/>
    <property type="match status" value="1"/>
</dbReference>
<keyword evidence="4" id="KW-1185">Reference proteome</keyword>
<dbReference type="Proteomes" id="UP000887104">
    <property type="component" value="Unassembled WGS sequence"/>
</dbReference>
<protein>
    <recommendedName>
        <fullName evidence="2">ASCH domain-containing protein</fullName>
    </recommendedName>
</protein>
<evidence type="ECO:0000313" key="3">
    <source>
        <dbReference type="EMBL" id="GIU50372.1"/>
    </source>
</evidence>
<feature type="domain" description="ASCH" evidence="2">
    <location>
        <begin position="1"/>
        <end position="99"/>
    </location>
</feature>
<evidence type="ECO:0000256" key="1">
    <source>
        <dbReference type="ARBA" id="ARBA00022801"/>
    </source>
</evidence>